<name>A0A0V0GLG4_SOLCH</name>
<dbReference type="AlphaFoldDB" id="A0A0V0GLG4"/>
<protein>
    <submittedName>
        <fullName evidence="1">Putative ovule protein</fullName>
    </submittedName>
</protein>
<sequence>MLHNPQYQTILHVIVEGESVQAAWKHFASSLGVVASPGGIRQIVDYQIKNKIHKLLPQIM</sequence>
<accession>A0A0V0GLG4</accession>
<dbReference type="EMBL" id="GEDG01036407">
    <property type="protein sequence ID" value="JAP08714.1"/>
    <property type="molecule type" value="Transcribed_RNA"/>
</dbReference>
<organism evidence="1">
    <name type="scientific">Solanum chacoense</name>
    <name type="common">Chaco potato</name>
    <dbReference type="NCBI Taxonomy" id="4108"/>
    <lineage>
        <taxon>Eukaryota</taxon>
        <taxon>Viridiplantae</taxon>
        <taxon>Streptophyta</taxon>
        <taxon>Embryophyta</taxon>
        <taxon>Tracheophyta</taxon>
        <taxon>Spermatophyta</taxon>
        <taxon>Magnoliopsida</taxon>
        <taxon>eudicotyledons</taxon>
        <taxon>Gunneridae</taxon>
        <taxon>Pentapetalae</taxon>
        <taxon>asterids</taxon>
        <taxon>lamiids</taxon>
        <taxon>Solanales</taxon>
        <taxon>Solanaceae</taxon>
        <taxon>Solanoideae</taxon>
        <taxon>Solaneae</taxon>
        <taxon>Solanum</taxon>
    </lineage>
</organism>
<reference evidence="1" key="1">
    <citation type="submission" date="2015-12" db="EMBL/GenBank/DDBJ databases">
        <title>Gene expression during late stages of embryo sac development: a critical building block for successful pollen-pistil interactions.</title>
        <authorList>
            <person name="Liu Y."/>
            <person name="Joly V."/>
            <person name="Sabar M."/>
            <person name="Matton D.P."/>
        </authorList>
    </citation>
    <scope>NUCLEOTIDE SEQUENCE</scope>
</reference>
<proteinExistence type="predicted"/>
<evidence type="ECO:0000313" key="1">
    <source>
        <dbReference type="EMBL" id="JAP08714.1"/>
    </source>
</evidence>